<sequence length="79" mass="9271">MEAVGWQKKSCRPCGLKISKHWNPSYAEALESGLCYGWIDSQQEKYDDQTWLQRFTPRGPRSIWSKARKKRRNLLQQGG</sequence>
<dbReference type="Proteomes" id="UP001168694">
    <property type="component" value="Unassembled WGS sequence"/>
</dbReference>
<dbReference type="EMBL" id="JAUHLN010000004">
    <property type="protein sequence ID" value="MDN4075053.1"/>
    <property type="molecule type" value="Genomic_DNA"/>
</dbReference>
<proteinExistence type="predicted"/>
<keyword evidence="2" id="KW-1185">Reference proteome</keyword>
<evidence type="ECO:0000313" key="2">
    <source>
        <dbReference type="Proteomes" id="UP001168694"/>
    </source>
</evidence>
<accession>A0ABT8EAW7</accession>
<gene>
    <name evidence="1" type="ORF">QYF49_18955</name>
</gene>
<name>A0ABT8EAW7_9BACL</name>
<organism evidence="1 2">
    <name type="scientific">Fictibacillus terranigra</name>
    <dbReference type="NCBI Taxonomy" id="3058424"/>
    <lineage>
        <taxon>Bacteria</taxon>
        <taxon>Bacillati</taxon>
        <taxon>Bacillota</taxon>
        <taxon>Bacilli</taxon>
        <taxon>Bacillales</taxon>
        <taxon>Fictibacillaceae</taxon>
        <taxon>Fictibacillus</taxon>
    </lineage>
</organism>
<reference evidence="1" key="1">
    <citation type="submission" date="2023-06" db="EMBL/GenBank/DDBJ databases">
        <title>Draft Genome Sequences of Representative Paenibacillus Polymyxa, Bacillus cereus, Fictibacillus sp., and Brevibacillus agri Strains Isolated from Amazonian Dark Earth.</title>
        <authorList>
            <person name="Pellegrinetti T.A."/>
            <person name="Cunha I.C.M."/>
            <person name="Chaves M.G."/>
            <person name="Freitas A.S."/>
            <person name="Silva A.V.R."/>
            <person name="Tsai S.M."/>
            <person name="Mendes L.W."/>
        </authorList>
    </citation>
    <scope>NUCLEOTIDE SEQUENCE</scope>
    <source>
        <strain evidence="1">CENA-BCM004</strain>
    </source>
</reference>
<dbReference type="RefSeq" id="WP_290401170.1">
    <property type="nucleotide sequence ID" value="NZ_JAUHLN010000004.1"/>
</dbReference>
<protein>
    <submittedName>
        <fullName evidence="1">Uncharacterized protein</fullName>
    </submittedName>
</protein>
<evidence type="ECO:0000313" key="1">
    <source>
        <dbReference type="EMBL" id="MDN4075053.1"/>
    </source>
</evidence>
<comment type="caution">
    <text evidence="1">The sequence shown here is derived from an EMBL/GenBank/DDBJ whole genome shotgun (WGS) entry which is preliminary data.</text>
</comment>